<comment type="caution">
    <text evidence="1">The sequence shown here is derived from an EMBL/GenBank/DDBJ whole genome shotgun (WGS) entry which is preliminary data.</text>
</comment>
<gene>
    <name evidence="1" type="ORF">AS888_19355</name>
</gene>
<keyword evidence="2" id="KW-1185">Reference proteome</keyword>
<accession>A0A125QS14</accession>
<name>A0A125QS14_9BACI</name>
<evidence type="ECO:0000313" key="1">
    <source>
        <dbReference type="EMBL" id="KWW20297.1"/>
    </source>
</evidence>
<sequence>MFWLEWEVCSLDCFVELIPFYYVWVPSRKEVNGGKGRKLKVSQVKKATETHLSAKIGFARKYFGKDKRKSGEP</sequence>
<dbReference type="Proteomes" id="UP000064189">
    <property type="component" value="Unassembled WGS sequence"/>
</dbReference>
<reference evidence="1 2" key="1">
    <citation type="submission" date="2015-11" db="EMBL/GenBank/DDBJ databases">
        <title>Genome Sequence of Bacillus simplex strain VanAntwerpen2.</title>
        <authorList>
            <person name="Couger M.B."/>
        </authorList>
    </citation>
    <scope>NUCLEOTIDE SEQUENCE [LARGE SCALE GENOMIC DNA]</scope>
    <source>
        <strain evidence="1 2">VanAntwerpen02</strain>
    </source>
</reference>
<proteinExistence type="predicted"/>
<organism evidence="1 2">
    <name type="scientific">Peribacillus simplex</name>
    <dbReference type="NCBI Taxonomy" id="1478"/>
    <lineage>
        <taxon>Bacteria</taxon>
        <taxon>Bacillati</taxon>
        <taxon>Bacillota</taxon>
        <taxon>Bacilli</taxon>
        <taxon>Bacillales</taxon>
        <taxon>Bacillaceae</taxon>
        <taxon>Peribacillus</taxon>
    </lineage>
</organism>
<protein>
    <submittedName>
        <fullName evidence="1">Uncharacterized protein</fullName>
    </submittedName>
</protein>
<dbReference type="AlphaFoldDB" id="A0A125QS14"/>
<dbReference type="EMBL" id="LNNH01000018">
    <property type="protein sequence ID" value="KWW20297.1"/>
    <property type="molecule type" value="Genomic_DNA"/>
</dbReference>
<evidence type="ECO:0000313" key="2">
    <source>
        <dbReference type="Proteomes" id="UP000064189"/>
    </source>
</evidence>